<evidence type="ECO:0000256" key="11">
    <source>
        <dbReference type="NCBIfam" id="TIGR01345"/>
    </source>
</evidence>
<dbReference type="EC" id="2.3.3.9" evidence="10 11"/>
<dbReference type="NCBIfam" id="NF002825">
    <property type="entry name" value="PRK02999.1"/>
    <property type="match status" value="1"/>
</dbReference>
<dbReference type="InterPro" id="IPR048357">
    <property type="entry name" value="MSG_insertion"/>
</dbReference>
<dbReference type="AlphaFoldDB" id="A0A5M8FT41"/>
<evidence type="ECO:0000313" key="18">
    <source>
        <dbReference type="EMBL" id="KAA6186962.1"/>
    </source>
</evidence>
<comment type="catalytic activity">
    <reaction evidence="9 10 13">
        <text>glyoxylate + acetyl-CoA + H2O = (S)-malate + CoA + H(+)</text>
        <dbReference type="Rhea" id="RHEA:18181"/>
        <dbReference type="ChEBI" id="CHEBI:15377"/>
        <dbReference type="ChEBI" id="CHEBI:15378"/>
        <dbReference type="ChEBI" id="CHEBI:15589"/>
        <dbReference type="ChEBI" id="CHEBI:36655"/>
        <dbReference type="ChEBI" id="CHEBI:57287"/>
        <dbReference type="ChEBI" id="CHEBI:57288"/>
        <dbReference type="EC" id="2.3.3.9"/>
    </reaction>
</comment>
<dbReference type="InterPro" id="IPR048355">
    <property type="entry name" value="MS_C"/>
</dbReference>
<proteinExistence type="inferred from homology"/>
<feature type="binding site" evidence="10">
    <location>
        <position position="461"/>
    </location>
    <ligand>
        <name>Mg(2+)</name>
        <dbReference type="ChEBI" id="CHEBI:18420"/>
    </ligand>
</feature>
<dbReference type="Gene3D" id="1.20.1220.12">
    <property type="entry name" value="Malate synthase, domain III"/>
    <property type="match status" value="1"/>
</dbReference>
<evidence type="ECO:0000259" key="14">
    <source>
        <dbReference type="Pfam" id="PF01274"/>
    </source>
</evidence>
<dbReference type="GO" id="GO:0006097">
    <property type="term" value="P:glyoxylate cycle"/>
    <property type="evidence" value="ECO:0007669"/>
    <property type="project" value="UniProtKB-UniRule"/>
</dbReference>
<comment type="pathway">
    <text evidence="10 13">Carbohydrate metabolism; glyoxylate cycle; (S)-malate from isocitrate: step 2/2.</text>
</comment>
<evidence type="ECO:0000256" key="3">
    <source>
        <dbReference type="ARBA" id="ARBA00022490"/>
    </source>
</evidence>
<evidence type="ECO:0000256" key="12">
    <source>
        <dbReference type="PIRSR" id="PIRSR601465-50"/>
    </source>
</evidence>
<feature type="domain" description="Malate synthase TIM barrel" evidence="14">
    <location>
        <begin position="338"/>
        <end position="572"/>
    </location>
</feature>
<sequence>MSRYVEVGGLQVARPLYDLVADEIAPGTGVTAEAFWAALADIVAELGPRTRALLERRDALQAQIDQWHRGHRGQPFDLPAYRDFLTGIGYLEPEGPDFTVTTADVDPEIASVAGPQLVVPVNNARYALNAANARWGSLYDALYGCDAIAEDDGAERTAGFNPVRGARVVAYANEFLDLHLPLTDGGSHARVSAYRVAGGALVAEAMDGTALGLADPAQFVGYQGAADAPTAILLRHHGLHVELLVDRDHPIGSTSPSGVRDLVLEAAVTAIQDCEDSVAAVDAEDKVVVYRNWLGLMRGDLTASFSKDGATRERRLNADRVYTAADGGTLNLPGRSLMLVRNVGHLMTTDAVLTADGAEIPEGILDGMVTVLAAMHDLNGLGALRNSRTGSVYIVKPKMHGPDEVQLAVDLFARIEDALGLPRNTLKIGIMDEERRTTVNLKECIRRASERVIFINTGFLDRTGDEMHTSMEAGPMLRKGAMKTAPWLLAYEDWNVDVGLTCGLRGHAQIGKGMWTAPDEMRAMIEAKAAHPQAGASCAWVPSPTGATLHAMHYHQVDVAARQAELLAGGRRATLEAILTIPVAAPEAVAGWSAQDIQQELDNNCQGILGYVVRWIDQGIGCSKVPDITDVGLMEDRATLRISSQHIANWLHHGVVQRDQVMASLRRMAEVVDRQNAADPLYRPMAPGFDGVAFQAACDLIFNGRDEPNGYTEPALHRRRRERKAQG</sequence>
<gene>
    <name evidence="10" type="primary">glcB</name>
    <name evidence="18" type="ORF">F2Q65_03480</name>
</gene>
<evidence type="ECO:0000313" key="19">
    <source>
        <dbReference type="Proteomes" id="UP000322981"/>
    </source>
</evidence>
<feature type="active site" description="Proton acceptor" evidence="10 12">
    <location>
        <position position="341"/>
    </location>
</feature>
<feature type="binding site" evidence="10">
    <location>
        <begin position="458"/>
        <end position="461"/>
    </location>
    <ligand>
        <name>glyoxylate</name>
        <dbReference type="ChEBI" id="CHEBI:36655"/>
    </ligand>
</feature>
<feature type="binding site" evidence="10">
    <location>
        <position position="542"/>
    </location>
    <ligand>
        <name>acetyl-CoA</name>
        <dbReference type="ChEBI" id="CHEBI:57288"/>
    </ligand>
</feature>
<comment type="function">
    <text evidence="10">Involved in the glycolate utilization. Catalyzes the condensation and subsequent hydrolysis of acetyl-coenzyme A (acetyl-CoA) and glyoxylate to form malate and CoA.</text>
</comment>
<keyword evidence="2 10" id="KW-0329">Glyoxylate bypass</keyword>
<feature type="binding site" evidence="10">
    <location>
        <position position="433"/>
    </location>
    <ligand>
        <name>Mg(2+)</name>
        <dbReference type="ChEBI" id="CHEBI:18420"/>
    </ligand>
</feature>
<dbReference type="Pfam" id="PF20658">
    <property type="entry name" value="MSG_insertion"/>
    <property type="match status" value="1"/>
</dbReference>
<feature type="binding site" evidence="10">
    <location>
        <position position="341"/>
    </location>
    <ligand>
        <name>glyoxylate</name>
        <dbReference type="ChEBI" id="CHEBI:36655"/>
    </ligand>
</feature>
<dbReference type="HAMAP" id="MF_00641">
    <property type="entry name" value="Malate_synth_G"/>
    <property type="match status" value="1"/>
</dbReference>
<dbReference type="InterPro" id="IPR011076">
    <property type="entry name" value="Malate_synth_sf"/>
</dbReference>
<evidence type="ECO:0000256" key="5">
    <source>
        <dbReference type="ARBA" id="ARBA00022679"/>
    </source>
</evidence>
<evidence type="ECO:0000256" key="6">
    <source>
        <dbReference type="ARBA" id="ARBA00022723"/>
    </source>
</evidence>
<dbReference type="UniPathway" id="UPA00703">
    <property type="reaction ID" value="UER00720"/>
</dbReference>
<reference evidence="18 19" key="1">
    <citation type="submission" date="2019-09" db="EMBL/GenBank/DDBJ databases">
        <title>Whole-genome sequence of the purple sulfur bacterium Thiohalocapsa marina DSM 19078.</title>
        <authorList>
            <person name="Kyndt J.A."/>
            <person name="Meyer T.E."/>
        </authorList>
    </citation>
    <scope>NUCLEOTIDE SEQUENCE [LARGE SCALE GENOMIC DNA]</scope>
    <source>
        <strain evidence="18 19">DSM 19078</strain>
    </source>
</reference>
<feature type="binding site" evidence="10">
    <location>
        <begin position="125"/>
        <end position="126"/>
    </location>
    <ligand>
        <name>acetyl-CoA</name>
        <dbReference type="ChEBI" id="CHEBI:57288"/>
    </ligand>
</feature>
<comment type="cofactor">
    <cofactor evidence="1 10">
        <name>Mg(2+)</name>
        <dbReference type="ChEBI" id="CHEBI:18420"/>
    </cofactor>
</comment>
<evidence type="ECO:0000259" key="16">
    <source>
        <dbReference type="Pfam" id="PF20658"/>
    </source>
</evidence>
<evidence type="ECO:0000256" key="10">
    <source>
        <dbReference type="HAMAP-Rule" id="MF_00641"/>
    </source>
</evidence>
<keyword evidence="5 10" id="KW-0808">Transferase</keyword>
<evidence type="ECO:0000256" key="4">
    <source>
        <dbReference type="ARBA" id="ARBA00022532"/>
    </source>
</evidence>
<comment type="subunit">
    <text evidence="10">Monomer.</text>
</comment>
<keyword evidence="4 10" id="KW-0816">Tricarboxylic acid cycle</keyword>
<dbReference type="InterPro" id="IPR046363">
    <property type="entry name" value="MS_N_TIM-barrel_dom"/>
</dbReference>
<dbReference type="InterPro" id="IPR001465">
    <property type="entry name" value="Malate_synthase_TIM"/>
</dbReference>
<feature type="active site" description="Proton donor" evidence="10 12">
    <location>
        <position position="636"/>
    </location>
</feature>
<dbReference type="OrthoDB" id="9762054at2"/>
<comment type="caution">
    <text evidence="10">Lacks conserved residue(s) required for the propagation of feature annotation.</text>
</comment>
<name>A0A5M8FT41_9GAMM</name>
<feature type="binding site" evidence="10">
    <location>
        <position position="277"/>
    </location>
    <ligand>
        <name>acetyl-CoA</name>
        <dbReference type="ChEBI" id="CHEBI:57288"/>
    </ligand>
</feature>
<evidence type="ECO:0000256" key="13">
    <source>
        <dbReference type="RuleBase" id="RU003572"/>
    </source>
</evidence>
<dbReference type="Pfam" id="PF20659">
    <property type="entry name" value="MS_C"/>
    <property type="match status" value="1"/>
</dbReference>
<keyword evidence="7 10" id="KW-0460">Magnesium</keyword>
<dbReference type="NCBIfam" id="TIGR01345">
    <property type="entry name" value="malate_syn_G"/>
    <property type="match status" value="1"/>
</dbReference>
<feature type="domain" description="Malate synthase C-terminal" evidence="17">
    <location>
        <begin position="596"/>
        <end position="678"/>
    </location>
</feature>
<comment type="caution">
    <text evidence="18">The sequence shown here is derived from an EMBL/GenBank/DDBJ whole genome shotgun (WGS) entry which is preliminary data.</text>
</comment>
<keyword evidence="6 10" id="KW-0479">Metal-binding</keyword>
<keyword evidence="8 10" id="KW-0558">Oxidation</keyword>
<evidence type="ECO:0000259" key="17">
    <source>
        <dbReference type="Pfam" id="PF20659"/>
    </source>
</evidence>
<dbReference type="Gene3D" id="3.20.20.360">
    <property type="entry name" value="Malate synthase, domain 3"/>
    <property type="match status" value="2"/>
</dbReference>
<accession>A0A5M8FT41</accession>
<protein>
    <recommendedName>
        <fullName evidence="10 11">Malate synthase G</fullName>
        <ecNumber evidence="10 11">2.3.3.9</ecNumber>
    </recommendedName>
</protein>
<dbReference type="GO" id="GO:0004474">
    <property type="term" value="F:malate synthase activity"/>
    <property type="evidence" value="ECO:0007669"/>
    <property type="project" value="UniProtKB-UniRule"/>
</dbReference>
<feature type="modified residue" description="Cysteine sulfenic acid (-SOH)" evidence="10">
    <location>
        <position position="622"/>
    </location>
</feature>
<dbReference type="InterPro" id="IPR006253">
    <property type="entry name" value="Malate_synthG"/>
</dbReference>
<keyword evidence="3 10" id="KW-0963">Cytoplasm</keyword>
<evidence type="ECO:0000256" key="7">
    <source>
        <dbReference type="ARBA" id="ARBA00022842"/>
    </source>
</evidence>
<dbReference type="RefSeq" id="WP_150090456.1">
    <property type="nucleotide sequence ID" value="NZ_JBFUOH010000127.1"/>
</dbReference>
<dbReference type="SUPFAM" id="SSF51645">
    <property type="entry name" value="Malate synthase G"/>
    <property type="match status" value="1"/>
</dbReference>
<dbReference type="Pfam" id="PF20656">
    <property type="entry name" value="MS_N"/>
    <property type="match status" value="1"/>
</dbReference>
<keyword evidence="18" id="KW-0012">Acyltransferase</keyword>
<evidence type="ECO:0000259" key="15">
    <source>
        <dbReference type="Pfam" id="PF20656"/>
    </source>
</evidence>
<feature type="domain" description="Malate synthase G alpha-beta insertion" evidence="16">
    <location>
        <begin position="160"/>
        <end position="236"/>
    </location>
</feature>
<evidence type="ECO:0000256" key="9">
    <source>
        <dbReference type="ARBA" id="ARBA00047918"/>
    </source>
</evidence>
<feature type="binding site" evidence="10">
    <location>
        <position position="314"/>
    </location>
    <ligand>
        <name>acetyl-CoA</name>
        <dbReference type="ChEBI" id="CHEBI:57288"/>
    </ligand>
</feature>
<dbReference type="PANTHER" id="PTHR42739">
    <property type="entry name" value="MALATE SYNTHASE G"/>
    <property type="match status" value="1"/>
</dbReference>
<evidence type="ECO:0000256" key="2">
    <source>
        <dbReference type="ARBA" id="ARBA00022435"/>
    </source>
</evidence>
<keyword evidence="19" id="KW-1185">Reference proteome</keyword>
<evidence type="ECO:0000256" key="8">
    <source>
        <dbReference type="ARBA" id="ARBA00023097"/>
    </source>
</evidence>
<dbReference type="PANTHER" id="PTHR42739:SF1">
    <property type="entry name" value="MALATE SYNTHASE G"/>
    <property type="match status" value="1"/>
</dbReference>
<dbReference type="InterPro" id="IPR048356">
    <property type="entry name" value="MS_N"/>
</dbReference>
<feature type="binding site" evidence="10">
    <location>
        <position position="118"/>
    </location>
    <ligand>
        <name>acetyl-CoA</name>
        <dbReference type="ChEBI" id="CHEBI:57288"/>
    </ligand>
</feature>
<comment type="subcellular location">
    <subcellularLocation>
        <location evidence="10 13">Cytoplasm</location>
    </subcellularLocation>
</comment>
<evidence type="ECO:0000256" key="1">
    <source>
        <dbReference type="ARBA" id="ARBA00001946"/>
    </source>
</evidence>
<organism evidence="18 19">
    <name type="scientific">Thiohalocapsa marina</name>
    <dbReference type="NCBI Taxonomy" id="424902"/>
    <lineage>
        <taxon>Bacteria</taxon>
        <taxon>Pseudomonadati</taxon>
        <taxon>Pseudomonadota</taxon>
        <taxon>Gammaproteobacteria</taxon>
        <taxon>Chromatiales</taxon>
        <taxon>Chromatiaceae</taxon>
        <taxon>Thiohalocapsa</taxon>
    </lineage>
</organism>
<dbReference type="Proteomes" id="UP000322981">
    <property type="component" value="Unassembled WGS sequence"/>
</dbReference>
<dbReference type="GO" id="GO:0006099">
    <property type="term" value="P:tricarboxylic acid cycle"/>
    <property type="evidence" value="ECO:0007669"/>
    <property type="project" value="UniProtKB-KW"/>
</dbReference>
<dbReference type="InterPro" id="IPR044856">
    <property type="entry name" value="Malate_synth_C_sf"/>
</dbReference>
<dbReference type="GO" id="GO:0005829">
    <property type="term" value="C:cytosol"/>
    <property type="evidence" value="ECO:0007669"/>
    <property type="project" value="TreeGrafter"/>
</dbReference>
<dbReference type="GO" id="GO:0000287">
    <property type="term" value="F:magnesium ion binding"/>
    <property type="evidence" value="ECO:0007669"/>
    <property type="project" value="TreeGrafter"/>
</dbReference>
<dbReference type="EMBL" id="VWXX01000003">
    <property type="protein sequence ID" value="KAA6186962.1"/>
    <property type="molecule type" value="Genomic_DNA"/>
</dbReference>
<feature type="binding site" evidence="10">
    <location>
        <position position="433"/>
    </location>
    <ligand>
        <name>glyoxylate</name>
        <dbReference type="ChEBI" id="CHEBI:36655"/>
    </ligand>
</feature>
<dbReference type="GO" id="GO:0009436">
    <property type="term" value="P:glyoxylate catabolic process"/>
    <property type="evidence" value="ECO:0007669"/>
    <property type="project" value="TreeGrafter"/>
</dbReference>
<dbReference type="Pfam" id="PF01274">
    <property type="entry name" value="MS_TIM-barrel"/>
    <property type="match status" value="1"/>
</dbReference>
<feature type="domain" description="Malate synthase N-terminal" evidence="15">
    <location>
        <begin position="17"/>
        <end position="72"/>
    </location>
</feature>
<comment type="similarity">
    <text evidence="10 13">Belongs to the malate synthase family. GlcB subfamily.</text>
</comment>